<proteinExistence type="predicted"/>
<dbReference type="Pfam" id="PF11209">
    <property type="entry name" value="LmeA"/>
    <property type="match status" value="1"/>
</dbReference>
<evidence type="ECO:0000313" key="2">
    <source>
        <dbReference type="Proteomes" id="UP001333818"/>
    </source>
</evidence>
<dbReference type="AlphaFoldDB" id="A0AAW9Q1W6"/>
<name>A0AAW9Q1W6_9CYAN</name>
<protein>
    <submittedName>
        <fullName evidence="1">DUF2993 domain-containing protein</fullName>
    </submittedName>
</protein>
<dbReference type="EMBL" id="JAZBJZ010000035">
    <property type="protein sequence ID" value="MEE3717203.1"/>
    <property type="molecule type" value="Genomic_DNA"/>
</dbReference>
<evidence type="ECO:0000313" key="1">
    <source>
        <dbReference type="EMBL" id="MEE3717203.1"/>
    </source>
</evidence>
<gene>
    <name evidence="1" type="ORF">V2H45_10635</name>
</gene>
<dbReference type="InterPro" id="IPR021373">
    <property type="entry name" value="DUF2993"/>
</dbReference>
<reference evidence="1" key="1">
    <citation type="submission" date="2024-01" db="EMBL/GenBank/DDBJ databases">
        <title>Bank of Algae and Cyanobacteria of the Azores (BACA) strain genomes.</title>
        <authorList>
            <person name="Luz R."/>
            <person name="Cordeiro R."/>
            <person name="Fonseca A."/>
            <person name="Goncalves V."/>
        </authorList>
    </citation>
    <scope>NUCLEOTIDE SEQUENCE</scope>
    <source>
        <strain evidence="1">BACA0141</strain>
    </source>
</reference>
<comment type="caution">
    <text evidence="1">The sequence shown here is derived from an EMBL/GenBank/DDBJ whole genome shotgun (WGS) entry which is preliminary data.</text>
</comment>
<accession>A0AAW9Q1W6</accession>
<dbReference type="Proteomes" id="UP001333818">
    <property type="component" value="Unassembled WGS sequence"/>
</dbReference>
<keyword evidence="2" id="KW-1185">Reference proteome</keyword>
<organism evidence="1 2">
    <name type="scientific">Tumidithrix elongata BACA0141</name>
    <dbReference type="NCBI Taxonomy" id="2716417"/>
    <lineage>
        <taxon>Bacteria</taxon>
        <taxon>Bacillati</taxon>
        <taxon>Cyanobacteriota</taxon>
        <taxon>Cyanophyceae</taxon>
        <taxon>Pseudanabaenales</taxon>
        <taxon>Pseudanabaenaceae</taxon>
        <taxon>Tumidithrix</taxon>
        <taxon>Tumidithrix elongata</taxon>
    </lineage>
</organism>
<dbReference type="RefSeq" id="WP_330483631.1">
    <property type="nucleotide sequence ID" value="NZ_JAZBJZ010000035.1"/>
</dbReference>
<sequence>MSVISTVLIPIIKLWLRSQVEAIQNLEINVEGSSRQILQGNILQATVSAEHIIYEGLHVSGINLKANEIHLNIAQILKGESLKLLQPIAVCMDATLEASDFQQCLSSPVFLEAIHKTEAPEAKTDAEIRALIEILVDKLGDDFTLEELTIESGNCHCRGSFAIAAT</sequence>